<evidence type="ECO:0000256" key="11">
    <source>
        <dbReference type="ARBA" id="ARBA00044662"/>
    </source>
</evidence>
<dbReference type="Proteomes" id="UP001153069">
    <property type="component" value="Unassembled WGS sequence"/>
</dbReference>
<keyword evidence="4 15" id="KW-0813">Transport</keyword>
<dbReference type="InterPro" id="IPR036259">
    <property type="entry name" value="MFS_trans_sf"/>
</dbReference>
<protein>
    <recommendedName>
        <fullName evidence="14">Hexose transporter 1</fullName>
    </recommendedName>
</protein>
<dbReference type="PANTHER" id="PTHR48022:SF2">
    <property type="entry name" value="PLASTIDIC GLUCOSE TRANSPORTER 4"/>
    <property type="match status" value="1"/>
</dbReference>
<dbReference type="AlphaFoldDB" id="A0A9N8DXL3"/>
<accession>A0A9N8DXL3</accession>
<dbReference type="InterPro" id="IPR003663">
    <property type="entry name" value="Sugar/inositol_transpt"/>
</dbReference>
<dbReference type="PANTHER" id="PTHR48022">
    <property type="entry name" value="PLASTIDIC GLUCOSE TRANSPORTER 4"/>
    <property type="match status" value="1"/>
</dbReference>
<feature type="transmembrane region" description="Helical" evidence="17">
    <location>
        <begin position="369"/>
        <end position="389"/>
    </location>
</feature>
<evidence type="ECO:0000256" key="9">
    <source>
        <dbReference type="ARBA" id="ARBA00044648"/>
    </source>
</evidence>
<feature type="transmembrane region" description="Helical" evidence="17">
    <location>
        <begin position="215"/>
        <end position="238"/>
    </location>
</feature>
<dbReference type="PROSITE" id="PS00217">
    <property type="entry name" value="SUGAR_TRANSPORT_2"/>
    <property type="match status" value="1"/>
</dbReference>
<name>A0A9N8DXL3_9STRA</name>
<dbReference type="PROSITE" id="PS50850">
    <property type="entry name" value="MFS"/>
    <property type="match status" value="1"/>
</dbReference>
<feature type="transmembrane region" description="Helical" evidence="17">
    <location>
        <begin position="129"/>
        <end position="148"/>
    </location>
</feature>
<organism evidence="19 20">
    <name type="scientific">Seminavis robusta</name>
    <dbReference type="NCBI Taxonomy" id="568900"/>
    <lineage>
        <taxon>Eukaryota</taxon>
        <taxon>Sar</taxon>
        <taxon>Stramenopiles</taxon>
        <taxon>Ochrophyta</taxon>
        <taxon>Bacillariophyta</taxon>
        <taxon>Bacillariophyceae</taxon>
        <taxon>Bacillariophycidae</taxon>
        <taxon>Naviculales</taxon>
        <taxon>Naviculaceae</taxon>
        <taxon>Seminavis</taxon>
    </lineage>
</organism>
<evidence type="ECO:0000313" key="20">
    <source>
        <dbReference type="Proteomes" id="UP001153069"/>
    </source>
</evidence>
<evidence type="ECO:0000256" key="7">
    <source>
        <dbReference type="ARBA" id="ARBA00023136"/>
    </source>
</evidence>
<dbReference type="FunFam" id="1.20.1250.20:FF:000134">
    <property type="entry name" value="MFS sugar transporter protein"/>
    <property type="match status" value="1"/>
</dbReference>
<feature type="region of interest" description="Disordered" evidence="16">
    <location>
        <begin position="1"/>
        <end position="22"/>
    </location>
</feature>
<keyword evidence="7 17" id="KW-0472">Membrane</keyword>
<feature type="transmembrane region" description="Helical" evidence="17">
    <location>
        <begin position="395"/>
        <end position="422"/>
    </location>
</feature>
<dbReference type="EMBL" id="CAICTM010000443">
    <property type="protein sequence ID" value="CAB9510607.1"/>
    <property type="molecule type" value="Genomic_DNA"/>
</dbReference>
<dbReference type="NCBIfam" id="TIGR00879">
    <property type="entry name" value="SP"/>
    <property type="match status" value="1"/>
</dbReference>
<evidence type="ECO:0000256" key="10">
    <source>
        <dbReference type="ARBA" id="ARBA00044656"/>
    </source>
</evidence>
<dbReference type="GO" id="GO:0016020">
    <property type="term" value="C:membrane"/>
    <property type="evidence" value="ECO:0007669"/>
    <property type="project" value="UniProtKB-SubCell"/>
</dbReference>
<evidence type="ECO:0000256" key="8">
    <source>
        <dbReference type="ARBA" id="ARBA00044637"/>
    </source>
</evidence>
<comment type="similarity">
    <text evidence="2 15">Belongs to the major facilitator superfamily. Sugar transporter (TC 2.A.1.1) family.</text>
</comment>
<sequence>MSTSGSIKNEQPDDTGTQNTFSDVDIESGANLDVAPKRTKKFIVLVASVAALGGLIFGFDIAGAGATFVMDGFKHHFKWECAHDAIDCVGASQGTMDRDKGLINGLFGIGAAIGALLNSRLAEQFGRRITLGLSALVFIFGASIQAWAPVMQVMWAGRIFSGMGIGMLSMCSPVYIGECAPEHIRGALGTLWQLAITIGIVLASAMNIGLAKLDYGWRISYGGNILFAVILILCLAFMPESPRWLAAHGTEEQVKEALSKMRFEDEIDSEVEKLQHEVEEERKLGQAPWSEVFSNKNLMRRRVILGFVLFAFQQLCGINAVMFYAPDILNTFFTESQAITGTLVLNTINCLSTFITVATVDRFGRTKLLTLGGMFMFPCLVACGILSVVEQTQGVGYAVLVFAAIYIIGFAFSWGPVLWIVIPEMFPYRTRGKAVGICVMSNWIFTTIVGALFPVASTASLGACFFFFAGAIFVAVGVVYFFQVETAEKTSEEIDQAYENHTPALKRKDW</sequence>
<evidence type="ECO:0000259" key="18">
    <source>
        <dbReference type="PROSITE" id="PS50850"/>
    </source>
</evidence>
<dbReference type="Gene3D" id="1.20.1250.20">
    <property type="entry name" value="MFS general substrate transporter like domains"/>
    <property type="match status" value="1"/>
</dbReference>
<evidence type="ECO:0000256" key="15">
    <source>
        <dbReference type="RuleBase" id="RU003346"/>
    </source>
</evidence>
<dbReference type="GO" id="GO:0005351">
    <property type="term" value="F:carbohydrate:proton symporter activity"/>
    <property type="evidence" value="ECO:0007669"/>
    <property type="project" value="TreeGrafter"/>
</dbReference>
<gene>
    <name evidence="19" type="ORF">SEMRO_444_G144270.1</name>
</gene>
<evidence type="ECO:0000256" key="4">
    <source>
        <dbReference type="ARBA" id="ARBA00022448"/>
    </source>
</evidence>
<dbReference type="CDD" id="cd17315">
    <property type="entry name" value="MFS_GLUT_like"/>
    <property type="match status" value="1"/>
</dbReference>
<dbReference type="InterPro" id="IPR005829">
    <property type="entry name" value="Sugar_transporter_CS"/>
</dbReference>
<comment type="catalytic activity">
    <reaction evidence="12">
        <text>D-glucosamine(out) = D-glucosamine(in)</text>
        <dbReference type="Rhea" id="RHEA:78423"/>
        <dbReference type="ChEBI" id="CHEBI:58723"/>
    </reaction>
    <physiologicalReaction direction="left-to-right" evidence="12">
        <dbReference type="Rhea" id="RHEA:78424"/>
    </physiologicalReaction>
</comment>
<feature type="transmembrane region" description="Helical" evidence="17">
    <location>
        <begin position="337"/>
        <end position="357"/>
    </location>
</feature>
<feature type="transmembrane region" description="Helical" evidence="17">
    <location>
        <begin position="434"/>
        <end position="453"/>
    </location>
</feature>
<feature type="domain" description="Major facilitator superfamily (MFS) profile" evidence="18">
    <location>
        <begin position="46"/>
        <end position="487"/>
    </location>
</feature>
<feature type="transmembrane region" description="Helical" evidence="17">
    <location>
        <begin position="303"/>
        <end position="325"/>
    </location>
</feature>
<keyword evidence="5 17" id="KW-0812">Transmembrane</keyword>
<dbReference type="InterPro" id="IPR005828">
    <property type="entry name" value="MFS_sugar_transport-like"/>
</dbReference>
<feature type="transmembrane region" description="Helical" evidence="17">
    <location>
        <begin position="154"/>
        <end position="176"/>
    </location>
</feature>
<comment type="catalytic activity">
    <reaction evidence="11">
        <text>D-mannose(out) = D-mannose(in)</text>
        <dbReference type="Rhea" id="RHEA:78391"/>
        <dbReference type="ChEBI" id="CHEBI:4208"/>
    </reaction>
    <physiologicalReaction direction="left-to-right" evidence="11">
        <dbReference type="Rhea" id="RHEA:78392"/>
    </physiologicalReaction>
</comment>
<keyword evidence="6 17" id="KW-1133">Transmembrane helix</keyword>
<evidence type="ECO:0000256" key="5">
    <source>
        <dbReference type="ARBA" id="ARBA00022692"/>
    </source>
</evidence>
<comment type="catalytic activity">
    <reaction evidence="9">
        <text>D-glucose(out) = D-glucose(in)</text>
        <dbReference type="Rhea" id="RHEA:60376"/>
        <dbReference type="ChEBI" id="CHEBI:4167"/>
    </reaction>
    <physiologicalReaction direction="left-to-right" evidence="9">
        <dbReference type="Rhea" id="RHEA:60377"/>
    </physiologicalReaction>
</comment>
<evidence type="ECO:0000256" key="12">
    <source>
        <dbReference type="ARBA" id="ARBA00044668"/>
    </source>
</evidence>
<evidence type="ECO:0000256" key="1">
    <source>
        <dbReference type="ARBA" id="ARBA00004141"/>
    </source>
</evidence>
<evidence type="ECO:0000256" key="16">
    <source>
        <dbReference type="SAM" id="MobiDB-lite"/>
    </source>
</evidence>
<comment type="catalytic activity">
    <reaction evidence="8">
        <text>D-galactose(in) = D-galactose(out)</text>
        <dbReference type="Rhea" id="RHEA:34915"/>
        <dbReference type="ChEBI" id="CHEBI:4139"/>
    </reaction>
    <physiologicalReaction direction="right-to-left" evidence="8">
        <dbReference type="Rhea" id="RHEA:34917"/>
    </physiologicalReaction>
</comment>
<comment type="catalytic activity">
    <reaction evidence="13">
        <text>D-fructose(out) = D-fructose(in)</text>
        <dbReference type="Rhea" id="RHEA:60372"/>
        <dbReference type="ChEBI" id="CHEBI:37721"/>
    </reaction>
    <physiologicalReaction direction="left-to-right" evidence="13">
        <dbReference type="Rhea" id="RHEA:60373"/>
    </physiologicalReaction>
</comment>
<comment type="caution">
    <text evidence="19">The sequence shown here is derived from an EMBL/GenBank/DDBJ whole genome shotgun (WGS) entry which is preliminary data.</text>
</comment>
<comment type="subcellular location">
    <subcellularLocation>
        <location evidence="1">Membrane</location>
        <topology evidence="1">Multi-pass membrane protein</topology>
    </subcellularLocation>
</comment>
<dbReference type="Pfam" id="PF00083">
    <property type="entry name" value="Sugar_tr"/>
    <property type="match status" value="1"/>
</dbReference>
<feature type="transmembrane region" description="Helical" evidence="17">
    <location>
        <begin position="101"/>
        <end position="117"/>
    </location>
</feature>
<evidence type="ECO:0000256" key="14">
    <source>
        <dbReference type="ARBA" id="ARBA00044780"/>
    </source>
</evidence>
<evidence type="ECO:0000313" key="19">
    <source>
        <dbReference type="EMBL" id="CAB9510607.1"/>
    </source>
</evidence>
<dbReference type="InterPro" id="IPR020846">
    <property type="entry name" value="MFS_dom"/>
</dbReference>
<feature type="transmembrane region" description="Helical" evidence="17">
    <location>
        <begin position="188"/>
        <end position="209"/>
    </location>
</feature>
<evidence type="ECO:0000256" key="17">
    <source>
        <dbReference type="SAM" id="Phobius"/>
    </source>
</evidence>
<evidence type="ECO:0000256" key="13">
    <source>
        <dbReference type="ARBA" id="ARBA00044710"/>
    </source>
</evidence>
<comment type="catalytic activity">
    <reaction evidence="10">
        <text>D-xylose(out) = D-xylose(in)</text>
        <dbReference type="Rhea" id="RHEA:78427"/>
        <dbReference type="ChEBI" id="CHEBI:53455"/>
    </reaction>
    <physiologicalReaction direction="left-to-right" evidence="10">
        <dbReference type="Rhea" id="RHEA:78428"/>
    </physiologicalReaction>
</comment>
<dbReference type="PRINTS" id="PR00171">
    <property type="entry name" value="SUGRTRNSPORT"/>
</dbReference>
<evidence type="ECO:0000256" key="3">
    <source>
        <dbReference type="ARBA" id="ARBA00011738"/>
    </source>
</evidence>
<keyword evidence="20" id="KW-1185">Reference proteome</keyword>
<evidence type="ECO:0000256" key="2">
    <source>
        <dbReference type="ARBA" id="ARBA00010992"/>
    </source>
</evidence>
<dbReference type="InterPro" id="IPR050360">
    <property type="entry name" value="MFS_Sugar_Transporters"/>
</dbReference>
<dbReference type="OrthoDB" id="6612291at2759"/>
<comment type="subunit">
    <text evidence="3">Homodimer.</text>
</comment>
<feature type="transmembrane region" description="Helical" evidence="17">
    <location>
        <begin position="42"/>
        <end position="69"/>
    </location>
</feature>
<dbReference type="SUPFAM" id="SSF103473">
    <property type="entry name" value="MFS general substrate transporter"/>
    <property type="match status" value="1"/>
</dbReference>
<evidence type="ECO:0000256" key="6">
    <source>
        <dbReference type="ARBA" id="ARBA00022989"/>
    </source>
</evidence>
<proteinExistence type="inferred from homology"/>
<feature type="transmembrane region" description="Helical" evidence="17">
    <location>
        <begin position="459"/>
        <end position="482"/>
    </location>
</feature>
<reference evidence="19" key="1">
    <citation type="submission" date="2020-06" db="EMBL/GenBank/DDBJ databases">
        <authorList>
            <consortium name="Plant Systems Biology data submission"/>
        </authorList>
    </citation>
    <scope>NUCLEOTIDE SEQUENCE</scope>
    <source>
        <strain evidence="19">D6</strain>
    </source>
</reference>